<dbReference type="EMBL" id="CAJNRF010004340">
    <property type="protein sequence ID" value="CAF2058743.1"/>
    <property type="molecule type" value="Genomic_DNA"/>
</dbReference>
<evidence type="ECO:0000256" key="2">
    <source>
        <dbReference type="ARBA" id="ARBA00022692"/>
    </source>
</evidence>
<gene>
    <name evidence="8" type="ORF">OVN521_LOCUS29100</name>
    <name evidence="7" type="ORF">UXM345_LOCUS18560</name>
    <name evidence="6" type="ORF">WKI299_LOCUS11689</name>
</gene>
<evidence type="ECO:0000256" key="5">
    <source>
        <dbReference type="SAM" id="Phobius"/>
    </source>
</evidence>
<dbReference type="Proteomes" id="UP000663866">
    <property type="component" value="Unassembled WGS sequence"/>
</dbReference>
<dbReference type="AlphaFoldDB" id="A0A816QCE1"/>
<dbReference type="PANTHER" id="PTHR11662">
    <property type="entry name" value="SOLUTE CARRIER FAMILY 17"/>
    <property type="match status" value="1"/>
</dbReference>
<evidence type="ECO:0000256" key="4">
    <source>
        <dbReference type="ARBA" id="ARBA00023136"/>
    </source>
</evidence>
<comment type="caution">
    <text evidence="6">The sequence shown here is derived from an EMBL/GenBank/DDBJ whole genome shotgun (WGS) entry which is preliminary data.</text>
</comment>
<keyword evidence="4 5" id="KW-0472">Membrane</keyword>
<dbReference type="SUPFAM" id="SSF103473">
    <property type="entry name" value="MFS general substrate transporter"/>
    <property type="match status" value="1"/>
</dbReference>
<protein>
    <recommendedName>
        <fullName evidence="11">Sialin</fullName>
    </recommendedName>
</protein>
<evidence type="ECO:0000313" key="6">
    <source>
        <dbReference type="EMBL" id="CAF2058743.1"/>
    </source>
</evidence>
<sequence>MALVNIYQRIPKRYALSLLAFFGMFNASMLRSNLSIALVEIVTPTVEITSNNTTRIIPVMHPRLSALSWTIIWFYVTTESPFTHPTISVEEVKYIEDNMDKDILRKDTIRWKAVLTSLPVWAIIAAHFKANWAAYVMLTELPTFLVKALDFRIDTVAFTIMVLSFLMIKLLNVKSRGLIVTGIIIVVTTCGPAWANFGVNHFDIGRHYAAVLMDISNSIGSTAGFLAPMITGYIVENSHLKRE</sequence>
<dbReference type="Proteomes" id="UP000663856">
    <property type="component" value="Unassembled WGS sequence"/>
</dbReference>
<dbReference type="GO" id="GO:0022857">
    <property type="term" value="F:transmembrane transporter activity"/>
    <property type="evidence" value="ECO:0007669"/>
    <property type="project" value="TreeGrafter"/>
</dbReference>
<keyword evidence="2 5" id="KW-0812">Transmembrane</keyword>
<organism evidence="6 9">
    <name type="scientific">Rotaria magnacalcarata</name>
    <dbReference type="NCBI Taxonomy" id="392030"/>
    <lineage>
        <taxon>Eukaryota</taxon>
        <taxon>Metazoa</taxon>
        <taxon>Spiralia</taxon>
        <taxon>Gnathifera</taxon>
        <taxon>Rotifera</taxon>
        <taxon>Eurotatoria</taxon>
        <taxon>Bdelloidea</taxon>
        <taxon>Philodinida</taxon>
        <taxon>Philodinidae</taxon>
        <taxon>Rotaria</taxon>
    </lineage>
</organism>
<dbReference type="InterPro" id="IPR050382">
    <property type="entry name" value="MFS_Na/Anion_cotransporter"/>
</dbReference>
<name>A0A816QCE1_9BILA</name>
<evidence type="ECO:0000313" key="10">
    <source>
        <dbReference type="Proteomes" id="UP000663866"/>
    </source>
</evidence>
<accession>A0A816QCE1</accession>
<proteinExistence type="predicted"/>
<evidence type="ECO:0000313" key="7">
    <source>
        <dbReference type="EMBL" id="CAF4040383.1"/>
    </source>
</evidence>
<reference evidence="6" key="1">
    <citation type="submission" date="2021-02" db="EMBL/GenBank/DDBJ databases">
        <authorList>
            <person name="Nowell W R."/>
        </authorList>
    </citation>
    <scope>NUCLEOTIDE SEQUENCE</scope>
</reference>
<dbReference type="Gene3D" id="1.20.1250.20">
    <property type="entry name" value="MFS general substrate transporter like domains"/>
    <property type="match status" value="1"/>
</dbReference>
<evidence type="ECO:0000313" key="8">
    <source>
        <dbReference type="EMBL" id="CAF4252381.1"/>
    </source>
</evidence>
<evidence type="ECO:0000256" key="1">
    <source>
        <dbReference type="ARBA" id="ARBA00004141"/>
    </source>
</evidence>
<feature type="transmembrane region" description="Helical" evidence="5">
    <location>
        <begin position="215"/>
        <end position="235"/>
    </location>
</feature>
<dbReference type="EMBL" id="CAJOBG010008804">
    <property type="protein sequence ID" value="CAF4252381.1"/>
    <property type="molecule type" value="Genomic_DNA"/>
</dbReference>
<dbReference type="GO" id="GO:0016020">
    <property type="term" value="C:membrane"/>
    <property type="evidence" value="ECO:0007669"/>
    <property type="project" value="UniProtKB-SubCell"/>
</dbReference>
<feature type="transmembrane region" description="Helical" evidence="5">
    <location>
        <begin position="155"/>
        <end position="171"/>
    </location>
</feature>
<dbReference type="InterPro" id="IPR036259">
    <property type="entry name" value="MFS_trans_sf"/>
</dbReference>
<feature type="transmembrane region" description="Helical" evidence="5">
    <location>
        <begin position="113"/>
        <end position="135"/>
    </location>
</feature>
<dbReference type="PANTHER" id="PTHR11662:SF399">
    <property type="entry name" value="FI19708P1-RELATED"/>
    <property type="match status" value="1"/>
</dbReference>
<dbReference type="GO" id="GO:0006820">
    <property type="term" value="P:monoatomic anion transport"/>
    <property type="evidence" value="ECO:0007669"/>
    <property type="project" value="TreeGrafter"/>
</dbReference>
<evidence type="ECO:0000256" key="3">
    <source>
        <dbReference type="ARBA" id="ARBA00022989"/>
    </source>
</evidence>
<evidence type="ECO:0000313" key="9">
    <source>
        <dbReference type="Proteomes" id="UP000663856"/>
    </source>
</evidence>
<keyword evidence="10" id="KW-1185">Reference proteome</keyword>
<comment type="subcellular location">
    <subcellularLocation>
        <location evidence="1">Membrane</location>
        <topology evidence="1">Multi-pass membrane protein</topology>
    </subcellularLocation>
</comment>
<dbReference type="EMBL" id="CAJOBF010002530">
    <property type="protein sequence ID" value="CAF4040383.1"/>
    <property type="molecule type" value="Genomic_DNA"/>
</dbReference>
<dbReference type="Proteomes" id="UP000663842">
    <property type="component" value="Unassembled WGS sequence"/>
</dbReference>
<keyword evidence="3 5" id="KW-1133">Transmembrane helix</keyword>
<evidence type="ECO:0008006" key="11">
    <source>
        <dbReference type="Google" id="ProtNLM"/>
    </source>
</evidence>
<feature type="transmembrane region" description="Helical" evidence="5">
    <location>
        <begin position="178"/>
        <end position="195"/>
    </location>
</feature>